<dbReference type="Pfam" id="PF00903">
    <property type="entry name" value="Glyoxalase"/>
    <property type="match status" value="1"/>
</dbReference>
<protein>
    <submittedName>
        <fullName evidence="2">VOC family protein</fullName>
    </submittedName>
</protein>
<reference evidence="2 3" key="1">
    <citation type="submission" date="2019-04" db="EMBL/GenBank/DDBJ databases">
        <title>Draft genome sequence of Gemmobacter aestuarii sp. nov.</title>
        <authorList>
            <person name="Hameed A."/>
            <person name="Lin S.-Y."/>
            <person name="Shahina M."/>
            <person name="Lai W.-A."/>
            <person name="Young C.-C."/>
        </authorList>
    </citation>
    <scope>NUCLEOTIDE SEQUENCE [LARGE SCALE GENOMIC DNA]</scope>
    <source>
        <strain evidence="2 3">CC-PW-75</strain>
    </source>
</reference>
<dbReference type="PANTHER" id="PTHR33993:SF14">
    <property type="entry name" value="GB|AAF24581.1"/>
    <property type="match status" value="1"/>
</dbReference>
<dbReference type="EMBL" id="SSND01000001">
    <property type="protein sequence ID" value="THD84406.1"/>
    <property type="molecule type" value="Genomic_DNA"/>
</dbReference>
<dbReference type="OrthoDB" id="9793039at2"/>
<accession>A0A4S3MPJ4</accession>
<feature type="domain" description="VOC" evidence="1">
    <location>
        <begin position="132"/>
        <end position="249"/>
    </location>
</feature>
<evidence type="ECO:0000313" key="2">
    <source>
        <dbReference type="EMBL" id="THD84406.1"/>
    </source>
</evidence>
<dbReference type="PANTHER" id="PTHR33993">
    <property type="entry name" value="GLYOXALASE-RELATED"/>
    <property type="match status" value="1"/>
</dbReference>
<dbReference type="CDD" id="cd07247">
    <property type="entry name" value="SgaA_N_like"/>
    <property type="match status" value="2"/>
</dbReference>
<dbReference type="InterPro" id="IPR004360">
    <property type="entry name" value="Glyas_Fos-R_dOase_dom"/>
</dbReference>
<gene>
    <name evidence="2" type="ORF">E7811_01245</name>
</gene>
<keyword evidence="3" id="KW-1185">Reference proteome</keyword>
<dbReference type="Gene3D" id="3.10.180.10">
    <property type="entry name" value="2,3-Dihydroxybiphenyl 1,2-Dioxygenase, domain 1"/>
    <property type="match status" value="2"/>
</dbReference>
<dbReference type="RefSeq" id="WP_136392787.1">
    <property type="nucleotide sequence ID" value="NZ_SSND01000001.1"/>
</dbReference>
<dbReference type="SUPFAM" id="SSF54593">
    <property type="entry name" value="Glyoxalase/Bleomycin resistance protein/Dihydroxybiphenyl dioxygenase"/>
    <property type="match status" value="2"/>
</dbReference>
<evidence type="ECO:0000259" key="1">
    <source>
        <dbReference type="PROSITE" id="PS51819"/>
    </source>
</evidence>
<dbReference type="Proteomes" id="UP000309450">
    <property type="component" value="Unassembled WGS sequence"/>
</dbReference>
<evidence type="ECO:0000313" key="3">
    <source>
        <dbReference type="Proteomes" id="UP000309450"/>
    </source>
</evidence>
<feature type="domain" description="VOC" evidence="1">
    <location>
        <begin position="7"/>
        <end position="119"/>
    </location>
</feature>
<dbReference type="InterPro" id="IPR037523">
    <property type="entry name" value="VOC_core"/>
</dbReference>
<dbReference type="InterPro" id="IPR029068">
    <property type="entry name" value="Glyas_Bleomycin-R_OHBP_Dase"/>
</dbReference>
<dbReference type="InterPro" id="IPR052164">
    <property type="entry name" value="Anthracycline_SecMetBiosynth"/>
</dbReference>
<organism evidence="2 3">
    <name type="scientific">Aliigemmobacter aestuarii</name>
    <dbReference type="NCBI Taxonomy" id="1445661"/>
    <lineage>
        <taxon>Bacteria</taxon>
        <taxon>Pseudomonadati</taxon>
        <taxon>Pseudomonadota</taxon>
        <taxon>Alphaproteobacteria</taxon>
        <taxon>Rhodobacterales</taxon>
        <taxon>Paracoccaceae</taxon>
        <taxon>Aliigemmobacter</taxon>
    </lineage>
</organism>
<name>A0A4S3MPJ4_9RHOB</name>
<dbReference type="PROSITE" id="PS51819">
    <property type="entry name" value="VOC"/>
    <property type="match status" value="2"/>
</dbReference>
<sequence length="250" mass="26481">MTGHHGAPCWYELTSADQTASQSFYGRVLGWGFADAGMEGFAYTLAMAGDQMVAGLMTPDAPMPEFWMVYFAVDDCDAACARVGELGGHVHRPPEDIPGTGRFAIAADPQGAVFGLLQPLDGQTGSAFDQMKTGHGAWHELLSPDPVAAFSFYAALLGWAKGDAMPMGDMGTYQLVRWQGTDIGGICPPEPGMPAHWLPYFSVAGIDAAIVQIRENGGTILQDRMEVPGGVFIAIARDPQGARFAVIGPA</sequence>
<comment type="caution">
    <text evidence="2">The sequence shown here is derived from an EMBL/GenBank/DDBJ whole genome shotgun (WGS) entry which is preliminary data.</text>
</comment>
<dbReference type="AlphaFoldDB" id="A0A4S3MPJ4"/>
<proteinExistence type="predicted"/>